<name>A0A2I0UQH2_LIMLA</name>
<reference evidence="3" key="2">
    <citation type="submission" date="2017-12" db="EMBL/GenBank/DDBJ databases">
        <title>Genome sequence of the Bar-tailed Godwit (Limosa lapponica baueri).</title>
        <authorList>
            <person name="Lima N.C.B."/>
            <person name="Parody-Merino A.M."/>
            <person name="Battley P.F."/>
            <person name="Fidler A.E."/>
            <person name="Prosdocimi F."/>
        </authorList>
    </citation>
    <scope>NUCLEOTIDE SEQUENCE [LARGE SCALE GENOMIC DNA]</scope>
</reference>
<dbReference type="AlphaFoldDB" id="A0A2I0UQH2"/>
<organism evidence="2 3">
    <name type="scientific">Limosa lapponica baueri</name>
    <dbReference type="NCBI Taxonomy" id="1758121"/>
    <lineage>
        <taxon>Eukaryota</taxon>
        <taxon>Metazoa</taxon>
        <taxon>Chordata</taxon>
        <taxon>Craniata</taxon>
        <taxon>Vertebrata</taxon>
        <taxon>Euteleostomi</taxon>
        <taxon>Archelosauria</taxon>
        <taxon>Archosauria</taxon>
        <taxon>Dinosauria</taxon>
        <taxon>Saurischia</taxon>
        <taxon>Theropoda</taxon>
        <taxon>Coelurosauria</taxon>
        <taxon>Aves</taxon>
        <taxon>Neognathae</taxon>
        <taxon>Neoaves</taxon>
        <taxon>Charadriiformes</taxon>
        <taxon>Scolopacidae</taxon>
        <taxon>Limosa</taxon>
    </lineage>
</organism>
<dbReference type="EMBL" id="KZ505656">
    <property type="protein sequence ID" value="PKU48289.1"/>
    <property type="molecule type" value="Genomic_DNA"/>
</dbReference>
<dbReference type="Proteomes" id="UP000233556">
    <property type="component" value="Unassembled WGS sequence"/>
</dbReference>
<proteinExistence type="predicted"/>
<protein>
    <submittedName>
        <fullName evidence="2">Uncharacterized protein</fullName>
    </submittedName>
</protein>
<feature type="region of interest" description="Disordered" evidence="1">
    <location>
        <begin position="1"/>
        <end position="29"/>
    </location>
</feature>
<evidence type="ECO:0000313" key="3">
    <source>
        <dbReference type="Proteomes" id="UP000233556"/>
    </source>
</evidence>
<keyword evidence="3" id="KW-1185">Reference proteome</keyword>
<feature type="compositionally biased region" description="Basic and acidic residues" evidence="1">
    <location>
        <begin position="18"/>
        <end position="29"/>
    </location>
</feature>
<reference evidence="3" key="1">
    <citation type="submission" date="2017-11" db="EMBL/GenBank/DDBJ databases">
        <authorList>
            <person name="Lima N.C."/>
            <person name="Parody-Merino A.M."/>
            <person name="Battley P.F."/>
            <person name="Fidler A.E."/>
            <person name="Prosdocimi F."/>
        </authorList>
    </citation>
    <scope>NUCLEOTIDE SEQUENCE [LARGE SCALE GENOMIC DNA]</scope>
</reference>
<evidence type="ECO:0000256" key="1">
    <source>
        <dbReference type="SAM" id="MobiDB-lite"/>
    </source>
</evidence>
<accession>A0A2I0UQH2</accession>
<sequence>MPELREDYNTSSCYDLKTPPREPKRKWEITKGSTDTVTIAAVIKEKEKSNYNVKPSSLAFSLDYSGPAVRRVIEYKFLTKRRRKPAYLLKRKEKSSEIKPPQ</sequence>
<evidence type="ECO:0000313" key="2">
    <source>
        <dbReference type="EMBL" id="PKU48289.1"/>
    </source>
</evidence>
<gene>
    <name evidence="2" type="ORF">llap_1391</name>
</gene>